<evidence type="ECO:0000256" key="3">
    <source>
        <dbReference type="SAM" id="SignalP"/>
    </source>
</evidence>
<feature type="transmembrane region" description="Helical" evidence="2">
    <location>
        <begin position="510"/>
        <end position="528"/>
    </location>
</feature>
<name>A0A8B8A6T8_CRAVI</name>
<feature type="region of interest" description="Disordered" evidence="1">
    <location>
        <begin position="1020"/>
        <end position="1105"/>
    </location>
</feature>
<keyword evidence="2" id="KW-0472">Membrane</keyword>
<dbReference type="OrthoDB" id="6159013at2759"/>
<feature type="transmembrane region" description="Helical" evidence="2">
    <location>
        <begin position="186"/>
        <end position="206"/>
    </location>
</feature>
<feature type="region of interest" description="Disordered" evidence="1">
    <location>
        <begin position="926"/>
        <end position="961"/>
    </location>
</feature>
<feature type="transmembrane region" description="Helical" evidence="2">
    <location>
        <begin position="482"/>
        <end position="503"/>
    </location>
</feature>
<feature type="transmembrane region" description="Helical" evidence="2">
    <location>
        <begin position="246"/>
        <end position="265"/>
    </location>
</feature>
<feature type="transmembrane region" description="Helical" evidence="2">
    <location>
        <begin position="400"/>
        <end position="422"/>
    </location>
</feature>
<organism evidence="4 5">
    <name type="scientific">Crassostrea virginica</name>
    <name type="common">Eastern oyster</name>
    <dbReference type="NCBI Taxonomy" id="6565"/>
    <lineage>
        <taxon>Eukaryota</taxon>
        <taxon>Metazoa</taxon>
        <taxon>Spiralia</taxon>
        <taxon>Lophotrochozoa</taxon>
        <taxon>Mollusca</taxon>
        <taxon>Bivalvia</taxon>
        <taxon>Autobranchia</taxon>
        <taxon>Pteriomorphia</taxon>
        <taxon>Ostreida</taxon>
        <taxon>Ostreoidea</taxon>
        <taxon>Ostreidae</taxon>
        <taxon>Crassostrea</taxon>
    </lineage>
</organism>
<proteinExistence type="predicted"/>
<sequence length="1105" mass="126893">MLHCERLPLCLFLLYIISIGHSCFAIPPSSCIIDFPSKEQEQKRFLNTVQNGSTVIIFNISQYQYVHRWFWIANDTKFLLGYPRDADVYSFGFLNITKSFLDIQISVRNFTNCEKNLDVYLAQYLTQFVKENSTISGDLNGHLCYSKLERYIIRDYISDISGVKIGLPNFCYQEEKNAIEIVEKSYTNYIIIATIFFVYAFYQLPIEMAFYVEDRKISHDFYYRSDSPYGGLVVFKKLIFSGDNKYFALLRIIILILLITLLVYYMKSESYKYCNCSFEIWSDINVFRHAENVYESQILYEFFLFLGGLHFLIVHWCIIANSRGSLDDFILLNKFSLETLSIKGFRQHNQRKSTSFKIMKLSAIFSFQFWSQVFCLDYPSLREEHSKWLCILIHFIQFPINFVLVICSTFCPVISTVCVGFIKAPENFGNWIAKCRRMQNNPCRNPLTSGGCRWFIRWFTRWLAFGCAIFYLFATYKWSFNFFFNGISYLIQFLIFSLCLAVPRFSLQQYTYLLFFASCTLYIARFFFQFTELYKSLLKTMLDIQDETRIQIKVFNKIVNRYFPLSNELLYLLVKVISCLLFFVIIFDTIQKLDNTNIRARLDLSTVISVIFLFGPPRLVEVLLTTDFTSRVHMKETEIKRYIIACNDGNNLNVRSEDTSNQQSINEPSVTFVDYICDFPNCNSPCCSCSSYCSCCACCTCCPTRFKIIQYIFTCLFGCFKRSPDGDDDKDNEDKCECCVLLHLKYTENTSNNSETNEITKTFETKTEITIVRIPSLWLPEGKNGKTQVRTDDITSLIPNEDTEETYPMVLTGTNEIAPAETNEKSPEISGNAPLEKIGHVQSKTNKNVPKVNAPVIPNEDTPVVKTDDVKITIERNPLLLLPEGRRENKQVGTDEITQLIPNENTEESFEIVILGKKEIAPAVTNETSQDISENAPLGRNEHVQSKTNKKAPVETSESVETTLNAPVNVPNEDTIVVETDGIDTTIERTPSFLLPEGRNENAQVGTDEITPLTEETKIEILPDAPAATTENSPEISENAPPGRIGHKQAKPNKNAPEETSESVEVNVPVIPNEDTSKETDDTDLHVRNENENECSSDEVQDTKL</sequence>
<protein>
    <submittedName>
        <fullName evidence="5">Uncharacterized protein LOC111099942</fullName>
    </submittedName>
</protein>
<dbReference type="GeneID" id="111099942"/>
<feature type="signal peptide" evidence="3">
    <location>
        <begin position="1"/>
        <end position="25"/>
    </location>
</feature>
<keyword evidence="2" id="KW-1133">Transmembrane helix</keyword>
<dbReference type="RefSeq" id="XP_022287176.1">
    <property type="nucleotide sequence ID" value="XM_022431468.1"/>
</dbReference>
<dbReference type="AlphaFoldDB" id="A0A8B8A6T8"/>
<evidence type="ECO:0000313" key="4">
    <source>
        <dbReference type="Proteomes" id="UP000694844"/>
    </source>
</evidence>
<feature type="transmembrane region" description="Helical" evidence="2">
    <location>
        <begin position="458"/>
        <end position="476"/>
    </location>
</feature>
<feature type="compositionally biased region" description="Basic and acidic residues" evidence="1">
    <location>
        <begin position="1075"/>
        <end position="1091"/>
    </location>
</feature>
<feature type="transmembrane region" description="Helical" evidence="2">
    <location>
        <begin position="569"/>
        <end position="590"/>
    </location>
</feature>
<dbReference type="KEGG" id="cvn:111099942"/>
<gene>
    <name evidence="5" type="primary">LOC111099942</name>
</gene>
<feature type="transmembrane region" description="Helical" evidence="2">
    <location>
        <begin position="298"/>
        <end position="319"/>
    </location>
</feature>
<keyword evidence="4" id="KW-1185">Reference proteome</keyword>
<feature type="compositionally biased region" description="Acidic residues" evidence="1">
    <location>
        <begin position="1092"/>
        <end position="1105"/>
    </location>
</feature>
<dbReference type="Proteomes" id="UP000694844">
    <property type="component" value="Chromosome 6"/>
</dbReference>
<feature type="chain" id="PRO_5034005112" evidence="3">
    <location>
        <begin position="26"/>
        <end position="1105"/>
    </location>
</feature>
<reference evidence="5" key="1">
    <citation type="submission" date="2025-08" db="UniProtKB">
        <authorList>
            <consortium name="RefSeq"/>
        </authorList>
    </citation>
    <scope>IDENTIFICATION</scope>
    <source>
        <tissue evidence="5">Whole sample</tissue>
    </source>
</reference>
<keyword evidence="3" id="KW-0732">Signal</keyword>
<accession>A0A8B8A6T8</accession>
<evidence type="ECO:0000313" key="5">
    <source>
        <dbReference type="RefSeq" id="XP_022287176.1"/>
    </source>
</evidence>
<evidence type="ECO:0000256" key="1">
    <source>
        <dbReference type="SAM" id="MobiDB-lite"/>
    </source>
</evidence>
<evidence type="ECO:0000256" key="2">
    <source>
        <dbReference type="SAM" id="Phobius"/>
    </source>
</evidence>
<keyword evidence="2" id="KW-0812">Transmembrane</keyword>